<sequence length="78" mass="8881">MNASIKHPDKLASERLKERRLAVGMSQKELGQALDISALQVKKYEEGLSNIPISRLYVFAKVLNKPLKYFFNSSKKKS</sequence>
<dbReference type="CDD" id="cd00093">
    <property type="entry name" value="HTH_XRE"/>
    <property type="match status" value="1"/>
</dbReference>
<dbReference type="InterPro" id="IPR010982">
    <property type="entry name" value="Lambda_DNA-bd_dom_sf"/>
</dbReference>
<evidence type="ECO:0000313" key="3">
    <source>
        <dbReference type="Proteomes" id="UP001628124"/>
    </source>
</evidence>
<dbReference type="Pfam" id="PF01381">
    <property type="entry name" value="HTH_3"/>
    <property type="match status" value="1"/>
</dbReference>
<dbReference type="Proteomes" id="UP001628124">
    <property type="component" value="Unassembled WGS sequence"/>
</dbReference>
<dbReference type="EMBL" id="BAABMM010000035">
    <property type="protein sequence ID" value="GAA5252716.1"/>
    <property type="molecule type" value="Genomic_DNA"/>
</dbReference>
<name>A0ABP9TVQ4_9RICK</name>
<evidence type="ECO:0000313" key="2">
    <source>
        <dbReference type="EMBL" id="GAA5252716.1"/>
    </source>
</evidence>
<dbReference type="SMART" id="SM00530">
    <property type="entry name" value="HTH_XRE"/>
    <property type="match status" value="1"/>
</dbReference>
<evidence type="ECO:0000259" key="1">
    <source>
        <dbReference type="PROSITE" id="PS50943"/>
    </source>
</evidence>
<protein>
    <recommendedName>
        <fullName evidence="1">HTH cro/C1-type domain-containing protein</fullName>
    </recommendedName>
</protein>
<keyword evidence="3" id="KW-1185">Reference proteome</keyword>
<dbReference type="PROSITE" id="PS50943">
    <property type="entry name" value="HTH_CROC1"/>
    <property type="match status" value="1"/>
</dbReference>
<proteinExistence type="predicted"/>
<dbReference type="RefSeq" id="WP_412708346.1">
    <property type="nucleotide sequence ID" value="NZ_BAABMM010000035.1"/>
</dbReference>
<gene>
    <name evidence="2" type="ORF">KNCP2_10040</name>
</gene>
<dbReference type="Gene3D" id="1.10.260.40">
    <property type="entry name" value="lambda repressor-like DNA-binding domains"/>
    <property type="match status" value="1"/>
</dbReference>
<accession>A0ABP9TVQ4</accession>
<organism evidence="2 3">
    <name type="scientific">Candidatus Rickettsia kedanie</name>
    <dbReference type="NCBI Taxonomy" id="3115352"/>
    <lineage>
        <taxon>Bacteria</taxon>
        <taxon>Pseudomonadati</taxon>
        <taxon>Pseudomonadota</taxon>
        <taxon>Alphaproteobacteria</taxon>
        <taxon>Rickettsiales</taxon>
        <taxon>Rickettsiaceae</taxon>
        <taxon>Rickettsieae</taxon>
        <taxon>Rickettsia</taxon>
        <taxon>spotted fever group</taxon>
    </lineage>
</organism>
<dbReference type="InterPro" id="IPR001387">
    <property type="entry name" value="Cro/C1-type_HTH"/>
</dbReference>
<feature type="domain" description="HTH cro/C1-type" evidence="1">
    <location>
        <begin position="16"/>
        <end position="70"/>
    </location>
</feature>
<comment type="caution">
    <text evidence="2">The sequence shown here is derived from an EMBL/GenBank/DDBJ whole genome shotgun (WGS) entry which is preliminary data.</text>
</comment>
<dbReference type="SUPFAM" id="SSF47413">
    <property type="entry name" value="lambda repressor-like DNA-binding domains"/>
    <property type="match status" value="1"/>
</dbReference>
<reference evidence="2 3" key="1">
    <citation type="journal article" date="2024" name="Microbiol. Immunol.">
        <title>Discovery of a novel spotted fever group Rickettsia, 'Candidatus Rickettsia kedanie,' in unfed larval chigger mites, Leptotrombidium scutellare.</title>
        <authorList>
            <person name="Ogawa M."/>
            <person name="Matsutani M."/>
            <person name="Katayama T."/>
            <person name="Takada N."/>
            <person name="Noda S."/>
            <person name="Takahashi M."/>
            <person name="Kageyama D."/>
            <person name="Hanaoka N."/>
            <person name="Ebihara H."/>
        </authorList>
    </citation>
    <scope>NUCLEOTIDE SEQUENCE [LARGE SCALE GENOMIC DNA]</scope>
    <source>
        <strain evidence="2 3">KNCP2-13</strain>
    </source>
</reference>